<reference evidence="5" key="1">
    <citation type="journal article" date="2019" name="Int. J. Syst. Evol. Microbiol.">
        <title>The Global Catalogue of Microorganisms (GCM) 10K type strain sequencing project: providing services to taxonomists for standard genome sequencing and annotation.</title>
        <authorList>
            <consortium name="The Broad Institute Genomics Platform"/>
            <consortium name="The Broad Institute Genome Sequencing Center for Infectious Disease"/>
            <person name="Wu L."/>
            <person name="Ma J."/>
        </authorList>
    </citation>
    <scope>NUCLEOTIDE SEQUENCE [LARGE SCALE GENOMIC DNA]</scope>
    <source>
        <strain evidence="5">JCM 12165</strain>
    </source>
</reference>
<dbReference type="Pfam" id="PF00106">
    <property type="entry name" value="adh_short"/>
    <property type="match status" value="1"/>
</dbReference>
<evidence type="ECO:0000313" key="4">
    <source>
        <dbReference type="EMBL" id="MFC4736778.1"/>
    </source>
</evidence>
<dbReference type="PANTHER" id="PTHR43669:SF3">
    <property type="entry name" value="ALCOHOL DEHYDROGENASE, PUTATIVE (AFU_ORTHOLOGUE AFUA_3G03445)-RELATED"/>
    <property type="match status" value="1"/>
</dbReference>
<dbReference type="PRINTS" id="PR00081">
    <property type="entry name" value="GDHRDH"/>
</dbReference>
<organism evidence="4 5">
    <name type="scientific">Bacillus daqingensis</name>
    <dbReference type="NCBI Taxonomy" id="872396"/>
    <lineage>
        <taxon>Bacteria</taxon>
        <taxon>Bacillati</taxon>
        <taxon>Bacillota</taxon>
        <taxon>Bacilli</taxon>
        <taxon>Bacillales</taxon>
        <taxon>Bacillaceae</taxon>
        <taxon>Bacillus</taxon>
    </lineage>
</organism>
<dbReference type="EC" id="1.-.-.-" evidence="4"/>
<dbReference type="SUPFAM" id="SSF51735">
    <property type="entry name" value="NAD(P)-binding Rossmann-fold domains"/>
    <property type="match status" value="1"/>
</dbReference>
<dbReference type="GO" id="GO:0016491">
    <property type="term" value="F:oxidoreductase activity"/>
    <property type="evidence" value="ECO:0007669"/>
    <property type="project" value="UniProtKB-KW"/>
</dbReference>
<dbReference type="CDD" id="cd05233">
    <property type="entry name" value="SDR_c"/>
    <property type="match status" value="1"/>
</dbReference>
<proteinExistence type="inferred from homology"/>
<dbReference type="InterPro" id="IPR002347">
    <property type="entry name" value="SDR_fam"/>
</dbReference>
<gene>
    <name evidence="4" type="ORF">ACFO4L_09300</name>
</gene>
<protein>
    <submittedName>
        <fullName evidence="4">SDR family oxidoreductase</fullName>
        <ecNumber evidence="4">1.-.-.-</ecNumber>
    </submittedName>
</protein>
<evidence type="ECO:0000313" key="5">
    <source>
        <dbReference type="Proteomes" id="UP001595896"/>
    </source>
</evidence>
<dbReference type="Gene3D" id="3.40.50.720">
    <property type="entry name" value="NAD(P)-binding Rossmann-like Domain"/>
    <property type="match status" value="1"/>
</dbReference>
<dbReference type="InterPro" id="IPR036291">
    <property type="entry name" value="NAD(P)-bd_dom_sf"/>
</dbReference>
<comment type="similarity">
    <text evidence="1 3">Belongs to the short-chain dehydrogenases/reductases (SDR) family.</text>
</comment>
<evidence type="ECO:0000256" key="3">
    <source>
        <dbReference type="RuleBase" id="RU000363"/>
    </source>
</evidence>
<name>A0ABV9NTP8_9BACI</name>
<dbReference type="Proteomes" id="UP001595896">
    <property type="component" value="Unassembled WGS sequence"/>
</dbReference>
<comment type="caution">
    <text evidence="4">The sequence shown here is derived from an EMBL/GenBank/DDBJ whole genome shotgun (WGS) entry which is preliminary data.</text>
</comment>
<dbReference type="PRINTS" id="PR00080">
    <property type="entry name" value="SDRFAMILY"/>
</dbReference>
<evidence type="ECO:0000256" key="1">
    <source>
        <dbReference type="ARBA" id="ARBA00006484"/>
    </source>
</evidence>
<sequence length="228" mass="24568">MNLTDRIIIVTGGARGIGRAVVSQLLDKGAIVAAIARTSESLEALQRELNSSRLHTFQADVSSEEDVLQLFQNVSSTCGHPHALVNNAGVGIFKPVEEMTADDWDQQLNVNTRGAFLCAREAFRMMKESGGQIVNVASNLGYEVREKASAYCASKWALVGFSKTLNQEGRAYDIRVSTVSPGLVQTDFAGVSASEKSSGLHPDTVARTIVQTLELPDDTGEMEIILNP</sequence>
<dbReference type="RefSeq" id="WP_377909393.1">
    <property type="nucleotide sequence ID" value="NZ_JBHSGK010000009.1"/>
</dbReference>
<accession>A0ABV9NTP8</accession>
<evidence type="ECO:0000256" key="2">
    <source>
        <dbReference type="ARBA" id="ARBA00023002"/>
    </source>
</evidence>
<dbReference type="EMBL" id="JBHSGK010000009">
    <property type="protein sequence ID" value="MFC4736778.1"/>
    <property type="molecule type" value="Genomic_DNA"/>
</dbReference>
<keyword evidence="2 4" id="KW-0560">Oxidoreductase</keyword>
<dbReference type="PANTHER" id="PTHR43669">
    <property type="entry name" value="5-KETO-D-GLUCONATE 5-REDUCTASE"/>
    <property type="match status" value="1"/>
</dbReference>
<keyword evidence="5" id="KW-1185">Reference proteome</keyword>